<dbReference type="FunFam" id="1.25.40.10:FF:000017">
    <property type="entry name" value="NADPH oxidase regulator NoxR"/>
    <property type="match status" value="1"/>
</dbReference>
<keyword evidence="6 7" id="KW-0802">TPR repeat</keyword>
<feature type="repeat" description="TPR" evidence="7">
    <location>
        <begin position="6"/>
        <end position="39"/>
    </location>
</feature>
<gene>
    <name evidence="10" type="ORF">BGZ65_005208</name>
</gene>
<dbReference type="InterPro" id="IPR000270">
    <property type="entry name" value="PB1_dom"/>
</dbReference>
<evidence type="ECO:0000256" key="8">
    <source>
        <dbReference type="SAM" id="MobiDB-lite"/>
    </source>
</evidence>
<evidence type="ECO:0000313" key="10">
    <source>
        <dbReference type="EMBL" id="KAF9999436.1"/>
    </source>
</evidence>
<dbReference type="InterPro" id="IPR051864">
    <property type="entry name" value="NCF2_NOXA1"/>
</dbReference>
<dbReference type="InterPro" id="IPR011990">
    <property type="entry name" value="TPR-like_helical_dom_sf"/>
</dbReference>
<dbReference type="SUPFAM" id="SSF48452">
    <property type="entry name" value="TPR-like"/>
    <property type="match status" value="1"/>
</dbReference>
<organism evidence="10 11">
    <name type="scientific">Modicella reniformis</name>
    <dbReference type="NCBI Taxonomy" id="1440133"/>
    <lineage>
        <taxon>Eukaryota</taxon>
        <taxon>Fungi</taxon>
        <taxon>Fungi incertae sedis</taxon>
        <taxon>Mucoromycota</taxon>
        <taxon>Mortierellomycotina</taxon>
        <taxon>Mortierellomycetes</taxon>
        <taxon>Mortierellales</taxon>
        <taxon>Mortierellaceae</taxon>
        <taxon>Modicella</taxon>
    </lineage>
</organism>
<evidence type="ECO:0000256" key="4">
    <source>
        <dbReference type="ARBA" id="ARBA00022490"/>
    </source>
</evidence>
<comment type="caution">
    <text evidence="10">The sequence shown here is derived from an EMBL/GenBank/DDBJ whole genome shotgun (WGS) entry which is preliminary data.</text>
</comment>
<keyword evidence="5" id="KW-0677">Repeat</keyword>
<dbReference type="Gene3D" id="1.25.40.10">
    <property type="entry name" value="Tetratricopeptide repeat domain"/>
    <property type="match status" value="1"/>
</dbReference>
<protein>
    <recommendedName>
        <fullName evidence="9">PB1 domain-containing protein</fullName>
    </recommendedName>
</protein>
<comment type="subcellular location">
    <subcellularLocation>
        <location evidence="1">Cytoplasm</location>
    </subcellularLocation>
</comment>
<dbReference type="CDD" id="cd05992">
    <property type="entry name" value="PB1"/>
    <property type="match status" value="1"/>
</dbReference>
<reference evidence="10" key="1">
    <citation type="journal article" date="2020" name="Fungal Divers.">
        <title>Resolving the Mortierellaceae phylogeny through synthesis of multi-gene phylogenetics and phylogenomics.</title>
        <authorList>
            <person name="Vandepol N."/>
            <person name="Liber J."/>
            <person name="Desiro A."/>
            <person name="Na H."/>
            <person name="Kennedy M."/>
            <person name="Barry K."/>
            <person name="Grigoriev I.V."/>
            <person name="Miller A.N."/>
            <person name="O'Donnell K."/>
            <person name="Stajich J.E."/>
            <person name="Bonito G."/>
        </authorList>
    </citation>
    <scope>NUCLEOTIDE SEQUENCE</scope>
    <source>
        <strain evidence="10">MES-2147</strain>
    </source>
</reference>
<keyword evidence="3" id="KW-0728">SH3 domain</keyword>
<feature type="domain" description="PB1" evidence="9">
    <location>
        <begin position="305"/>
        <end position="390"/>
    </location>
</feature>
<evidence type="ECO:0000256" key="3">
    <source>
        <dbReference type="ARBA" id="ARBA00022443"/>
    </source>
</evidence>
<dbReference type="Pfam" id="PF13181">
    <property type="entry name" value="TPR_8"/>
    <property type="match status" value="2"/>
</dbReference>
<dbReference type="SUPFAM" id="SSF54277">
    <property type="entry name" value="CAD &amp; PB1 domains"/>
    <property type="match status" value="1"/>
</dbReference>
<feature type="compositionally biased region" description="Low complexity" evidence="8">
    <location>
        <begin position="261"/>
        <end position="278"/>
    </location>
</feature>
<evidence type="ECO:0000313" key="11">
    <source>
        <dbReference type="Proteomes" id="UP000749646"/>
    </source>
</evidence>
<evidence type="ECO:0000256" key="2">
    <source>
        <dbReference type="ARBA" id="ARBA00008051"/>
    </source>
</evidence>
<dbReference type="PROSITE" id="PS51745">
    <property type="entry name" value="PB1"/>
    <property type="match status" value="1"/>
</dbReference>
<name>A0A9P6MHH4_9FUNG</name>
<evidence type="ECO:0000259" key="9">
    <source>
        <dbReference type="PROSITE" id="PS51745"/>
    </source>
</evidence>
<dbReference type="PROSITE" id="PS50005">
    <property type="entry name" value="TPR"/>
    <property type="match status" value="1"/>
</dbReference>
<dbReference type="InterPro" id="IPR053793">
    <property type="entry name" value="PB1-like"/>
</dbReference>
<dbReference type="SMART" id="SM00028">
    <property type="entry name" value="TPR"/>
    <property type="match status" value="3"/>
</dbReference>
<evidence type="ECO:0000256" key="7">
    <source>
        <dbReference type="PROSITE-ProRule" id="PRU00339"/>
    </source>
</evidence>
<keyword evidence="4" id="KW-0963">Cytoplasm</keyword>
<dbReference type="Pfam" id="PF00564">
    <property type="entry name" value="PB1"/>
    <property type="match status" value="1"/>
</dbReference>
<evidence type="ECO:0000256" key="6">
    <source>
        <dbReference type="ARBA" id="ARBA00022803"/>
    </source>
</evidence>
<proteinExistence type="inferred from homology"/>
<dbReference type="PANTHER" id="PTHR15175:SF0">
    <property type="entry name" value="SH3 DOMAIN-CONTAINING PROTEIN C23A1.17"/>
    <property type="match status" value="1"/>
</dbReference>
<comment type="similarity">
    <text evidence="2">Belongs to the NCF2/NOXA1 family.</text>
</comment>
<dbReference type="PANTHER" id="PTHR15175">
    <property type="entry name" value="NEUTROPHIL CYTOSOLIC FACTOR 2, NEUTROPHIL NADPH OXIDASE FACTOR 2"/>
    <property type="match status" value="1"/>
</dbReference>
<dbReference type="InterPro" id="IPR019734">
    <property type="entry name" value="TPR_rpt"/>
</dbReference>
<feature type="non-terminal residue" evidence="10">
    <location>
        <position position="390"/>
    </location>
</feature>
<dbReference type="GO" id="GO:0005737">
    <property type="term" value="C:cytoplasm"/>
    <property type="evidence" value="ECO:0007669"/>
    <property type="project" value="UniProtKB-SubCell"/>
</dbReference>
<dbReference type="OrthoDB" id="9450131at2759"/>
<dbReference type="EMBL" id="JAAAHW010000741">
    <property type="protein sequence ID" value="KAF9999436.1"/>
    <property type="molecule type" value="Genomic_DNA"/>
</dbReference>
<keyword evidence="11" id="KW-1185">Reference proteome</keyword>
<sequence length="390" mass="43952">PIAETAKIHFNIGVVLTTQGRFREASAAFERATNLDKYLAIAFYQNGVVNVALEQYESAATCFLDAYLNLRGNMVIDYKQLGLDFKLYSCHVLYNRALCYIELEEMALAMKDLARATREKQVKEHDVIDEAWRNKGRDCTVFTLPQGVLYRPSESKIKDSKKKDYLGNSKVIATVDASEEFAGFKGKSAWQVQLSGPMNIAALEEPRPLTPPNGLQRRATERLAGRRGSGPGVHSIPPMKPLLADLRRAGSHGHRLERNTSTRSNTSSRSQPISSVSSPLGYNNNSGNMIRPELRYRDESSPGAKLRVKCHYVDSRVVLIDSDADLEMLTQKVQEKFKTSRPLKLKYKDEDETLLSITDDEDWITAKTVHSEIHGGLCRMELWCYEEELS</sequence>
<feature type="region of interest" description="Disordered" evidence="8">
    <location>
        <begin position="250"/>
        <end position="286"/>
    </location>
</feature>
<dbReference type="Proteomes" id="UP000749646">
    <property type="component" value="Unassembled WGS sequence"/>
</dbReference>
<dbReference type="AlphaFoldDB" id="A0A9P6MHH4"/>
<dbReference type="SMART" id="SM00666">
    <property type="entry name" value="PB1"/>
    <property type="match status" value="1"/>
</dbReference>
<accession>A0A9P6MHH4</accession>
<dbReference type="Gene3D" id="3.10.20.90">
    <property type="entry name" value="Phosphatidylinositol 3-kinase Catalytic Subunit, Chain A, domain 1"/>
    <property type="match status" value="1"/>
</dbReference>
<evidence type="ECO:0000256" key="5">
    <source>
        <dbReference type="ARBA" id="ARBA00022737"/>
    </source>
</evidence>
<evidence type="ECO:0000256" key="1">
    <source>
        <dbReference type="ARBA" id="ARBA00004496"/>
    </source>
</evidence>